<evidence type="ECO:0000313" key="3">
    <source>
        <dbReference type="EMBL" id="JAV00052.1"/>
    </source>
</evidence>
<dbReference type="InterPro" id="IPR001806">
    <property type="entry name" value="Small_GTPase"/>
</dbReference>
<protein>
    <submittedName>
        <fullName evidence="3">Ras-related protein Rab-2B</fullName>
    </submittedName>
</protein>
<dbReference type="SUPFAM" id="SSF52540">
    <property type="entry name" value="P-loop containing nucleoside triphosphate hydrolases"/>
    <property type="match status" value="1"/>
</dbReference>
<evidence type="ECO:0000256" key="2">
    <source>
        <dbReference type="SAM" id="MobiDB-lite"/>
    </source>
</evidence>
<dbReference type="GO" id="GO:0005525">
    <property type="term" value="F:GTP binding"/>
    <property type="evidence" value="ECO:0007669"/>
    <property type="project" value="InterPro"/>
</dbReference>
<keyword evidence="1" id="KW-0547">Nucleotide-binding</keyword>
<gene>
    <name evidence="3" type="ORF">MP_TR12839_c0_g1_i1_g.37648</name>
</gene>
<dbReference type="Pfam" id="PF00071">
    <property type="entry name" value="Ras"/>
    <property type="match status" value="1"/>
</dbReference>
<dbReference type="Gene3D" id="3.40.50.300">
    <property type="entry name" value="P-loop containing nucleotide triphosphate hydrolases"/>
    <property type="match status" value="1"/>
</dbReference>
<name>A0A1J3K5S9_NOCCA</name>
<dbReference type="PANTHER" id="PTHR47978">
    <property type="match status" value="1"/>
</dbReference>
<dbReference type="AlphaFoldDB" id="A0A1J3K5S9"/>
<dbReference type="PROSITE" id="PS51419">
    <property type="entry name" value="RAB"/>
    <property type="match status" value="1"/>
</dbReference>
<dbReference type="InterPro" id="IPR027417">
    <property type="entry name" value="P-loop_NTPase"/>
</dbReference>
<evidence type="ECO:0000256" key="1">
    <source>
        <dbReference type="ARBA" id="ARBA00022741"/>
    </source>
</evidence>
<sequence length="90" mass="10028">MLIGNKSDMRAEQKVSTEAAQNFANEKKMLFVETSAKTAEHVGDCFNSLTDRIVKELDKNQAKRKPEPVRNVDLNDKNVGQGNRGKGMCC</sequence>
<dbReference type="GO" id="GO:0003924">
    <property type="term" value="F:GTPase activity"/>
    <property type="evidence" value="ECO:0007669"/>
    <property type="project" value="InterPro"/>
</dbReference>
<feature type="region of interest" description="Disordered" evidence="2">
    <location>
        <begin position="59"/>
        <end position="90"/>
    </location>
</feature>
<organism evidence="3">
    <name type="scientific">Noccaea caerulescens</name>
    <name type="common">Alpine penny-cress</name>
    <name type="synonym">Thlaspi caerulescens</name>
    <dbReference type="NCBI Taxonomy" id="107243"/>
    <lineage>
        <taxon>Eukaryota</taxon>
        <taxon>Viridiplantae</taxon>
        <taxon>Streptophyta</taxon>
        <taxon>Embryophyta</taxon>
        <taxon>Tracheophyta</taxon>
        <taxon>Spermatophyta</taxon>
        <taxon>Magnoliopsida</taxon>
        <taxon>eudicotyledons</taxon>
        <taxon>Gunneridae</taxon>
        <taxon>Pentapetalae</taxon>
        <taxon>rosids</taxon>
        <taxon>malvids</taxon>
        <taxon>Brassicales</taxon>
        <taxon>Brassicaceae</taxon>
        <taxon>Coluteocarpeae</taxon>
        <taxon>Noccaea</taxon>
    </lineage>
</organism>
<accession>A0A1J3K5S9</accession>
<proteinExistence type="predicted"/>
<feature type="compositionally biased region" description="Basic and acidic residues" evidence="2">
    <location>
        <begin position="59"/>
        <end position="76"/>
    </location>
</feature>
<dbReference type="EMBL" id="GEVM01005887">
    <property type="protein sequence ID" value="JAV00052.1"/>
    <property type="molecule type" value="Transcribed_RNA"/>
</dbReference>
<reference evidence="3" key="1">
    <citation type="submission" date="2016-07" db="EMBL/GenBank/DDBJ databases">
        <title>De novo transcriptome assembly of four accessions of the metal hyperaccumulator plant Noccaea caerulescens.</title>
        <authorList>
            <person name="Blande D."/>
            <person name="Halimaa P."/>
            <person name="Tervahauta A.I."/>
            <person name="Aarts M.G."/>
            <person name="Karenlampi S.O."/>
        </authorList>
    </citation>
    <scope>NUCLEOTIDE SEQUENCE</scope>
</reference>